<dbReference type="EMBL" id="APPC01000024">
    <property type="protein sequence ID" value="ENU91076.1"/>
    <property type="molecule type" value="Genomic_DNA"/>
</dbReference>
<dbReference type="GO" id="GO:0004029">
    <property type="term" value="F:aldehyde dehydrogenase (NAD+) activity"/>
    <property type="evidence" value="ECO:0007669"/>
    <property type="project" value="TreeGrafter"/>
</dbReference>
<dbReference type="HOGENOM" id="CLU_007383_12_4_6"/>
<dbReference type="GO" id="GO:0005737">
    <property type="term" value="C:cytoplasm"/>
    <property type="evidence" value="ECO:0007669"/>
    <property type="project" value="TreeGrafter"/>
</dbReference>
<sequence>MKNNPSDRPIIFVAGATGAIGYKLCLILKQKGFNVYGLTRSADKAKFLQAIGVHPRIADIFDAERIKEIISEVVPDVVIHQLTDLPYGLQPDLMEQARIRNAKIRKVGTYNLIQALTNKSCKLIAQSIAFAYVPDQPYYDEQTELDLDSVNPVLKLNAESIYALEQQVLGYGLNSVILRYAKLYGSATGCSAAQLCKVHVDAAAYAAYLAIEKGEGIYQIVEDEQLYLNEKAKRELGFNPDYRFYMDISH</sequence>
<dbReference type="InterPro" id="IPR001509">
    <property type="entry name" value="Epimerase_deHydtase"/>
</dbReference>
<name>N8UU43_9GAMM</name>
<dbReference type="Proteomes" id="UP000013049">
    <property type="component" value="Unassembled WGS sequence"/>
</dbReference>
<organism evidence="2 3">
    <name type="scientific">Acinetobacter vivianii</name>
    <dbReference type="NCBI Taxonomy" id="1776742"/>
    <lineage>
        <taxon>Bacteria</taxon>
        <taxon>Pseudomonadati</taxon>
        <taxon>Pseudomonadota</taxon>
        <taxon>Gammaproteobacteria</taxon>
        <taxon>Moraxellales</taxon>
        <taxon>Moraxellaceae</taxon>
        <taxon>Acinetobacter</taxon>
    </lineage>
</organism>
<dbReference type="Gene3D" id="3.40.50.720">
    <property type="entry name" value="NAD(P)-binding Rossmann-like Domain"/>
    <property type="match status" value="1"/>
</dbReference>
<dbReference type="InterPro" id="IPR036291">
    <property type="entry name" value="NAD(P)-bd_dom_sf"/>
</dbReference>
<feature type="domain" description="NAD-dependent epimerase/dehydratase" evidence="1">
    <location>
        <begin position="11"/>
        <end position="187"/>
    </location>
</feature>
<evidence type="ECO:0000313" key="3">
    <source>
        <dbReference type="Proteomes" id="UP000013049"/>
    </source>
</evidence>
<dbReference type="RefSeq" id="WP_004773775.1">
    <property type="nucleotide sequence ID" value="NZ_KB849359.1"/>
</dbReference>
<evidence type="ECO:0000259" key="1">
    <source>
        <dbReference type="Pfam" id="PF01370"/>
    </source>
</evidence>
<dbReference type="SUPFAM" id="SSF51735">
    <property type="entry name" value="NAD(P)-binding Rossmann-fold domains"/>
    <property type="match status" value="1"/>
</dbReference>
<dbReference type="InterPro" id="IPR051783">
    <property type="entry name" value="NAD(P)-dependent_oxidoreduct"/>
</dbReference>
<comment type="caution">
    <text evidence="2">The sequence shown here is derived from an EMBL/GenBank/DDBJ whole genome shotgun (WGS) entry which is preliminary data.</text>
</comment>
<dbReference type="eggNOG" id="COG0451">
    <property type="taxonomic scope" value="Bacteria"/>
</dbReference>
<dbReference type="PANTHER" id="PTHR48079">
    <property type="entry name" value="PROTEIN YEEZ"/>
    <property type="match status" value="1"/>
</dbReference>
<evidence type="ECO:0000313" key="2">
    <source>
        <dbReference type="EMBL" id="ENU91076.1"/>
    </source>
</evidence>
<protein>
    <recommendedName>
        <fullName evidence="1">NAD-dependent epimerase/dehydratase domain-containing protein</fullName>
    </recommendedName>
</protein>
<accession>N8UU43</accession>
<dbReference type="Pfam" id="PF01370">
    <property type="entry name" value="Epimerase"/>
    <property type="match status" value="1"/>
</dbReference>
<gene>
    <name evidence="2" type="ORF">F971_03548</name>
</gene>
<proteinExistence type="predicted"/>
<dbReference type="PATRIC" id="fig|1217712.3.peg.3426"/>
<reference evidence="2 3" key="1">
    <citation type="submission" date="2013-02" db="EMBL/GenBank/DDBJ databases">
        <title>The Genome Sequence of Acinetobacter sp. NIPH 758.</title>
        <authorList>
            <consortium name="The Broad Institute Genome Sequencing Platform"/>
            <consortium name="The Broad Institute Genome Sequencing Center for Infectious Disease"/>
            <person name="Cerqueira G."/>
            <person name="Feldgarden M."/>
            <person name="Courvalin P."/>
            <person name="Perichon B."/>
            <person name="Grillot-Courvalin C."/>
            <person name="Clermont D."/>
            <person name="Rocha E."/>
            <person name="Yoon E.-J."/>
            <person name="Nemec A."/>
            <person name="Walker B."/>
            <person name="Young S.K."/>
            <person name="Zeng Q."/>
            <person name="Gargeya S."/>
            <person name="Fitzgerald M."/>
            <person name="Haas B."/>
            <person name="Abouelleil A."/>
            <person name="Alvarado L."/>
            <person name="Arachchi H.M."/>
            <person name="Berlin A.M."/>
            <person name="Chapman S.B."/>
            <person name="Dewar J."/>
            <person name="Goldberg J."/>
            <person name="Griggs A."/>
            <person name="Gujja S."/>
            <person name="Hansen M."/>
            <person name="Howarth C."/>
            <person name="Imamovic A."/>
            <person name="Larimer J."/>
            <person name="McCowan C."/>
            <person name="Murphy C."/>
            <person name="Neiman D."/>
            <person name="Pearson M."/>
            <person name="Priest M."/>
            <person name="Roberts A."/>
            <person name="Saif S."/>
            <person name="Shea T."/>
            <person name="Sisk P."/>
            <person name="Sykes S."/>
            <person name="Wortman J."/>
            <person name="Nusbaum C."/>
            <person name="Birren B."/>
        </authorList>
    </citation>
    <scope>NUCLEOTIDE SEQUENCE [LARGE SCALE GENOMIC DNA]</scope>
    <source>
        <strain evidence="2 3">NIPH 758</strain>
    </source>
</reference>
<dbReference type="PANTHER" id="PTHR48079:SF6">
    <property type="entry name" value="NAD(P)-BINDING DOMAIN-CONTAINING PROTEIN-RELATED"/>
    <property type="match status" value="1"/>
</dbReference>
<dbReference type="AlphaFoldDB" id="N8UU43"/>